<dbReference type="RefSeq" id="WP_396679524.1">
    <property type="nucleotide sequence ID" value="NZ_JBIRPU010000008.1"/>
</dbReference>
<keyword evidence="1" id="KW-0175">Coiled coil</keyword>
<dbReference type="Pfam" id="PF02575">
    <property type="entry name" value="YbaB_DNA_bd"/>
    <property type="match status" value="1"/>
</dbReference>
<evidence type="ECO:0000313" key="3">
    <source>
        <dbReference type="Proteomes" id="UP001611075"/>
    </source>
</evidence>
<dbReference type="Gene3D" id="3.30.1310.10">
    <property type="entry name" value="Nucleoid-associated protein YbaB-like domain"/>
    <property type="match status" value="1"/>
</dbReference>
<sequence length="141" mass="15050">MGSLGDEELLAEMRSALEQVQAASDRVRQQVREAKTTVRDKERLLSVTVGGQGELRQLTFHGDAYRQLAPAELADLIVKTTEKARDDALRKLMAGAAALTDDLPRLHDTACRASSVDELVEGIVGMVSAAGHGRPGGGRTA</sequence>
<evidence type="ECO:0000256" key="1">
    <source>
        <dbReference type="SAM" id="Coils"/>
    </source>
</evidence>
<evidence type="ECO:0000313" key="2">
    <source>
        <dbReference type="EMBL" id="MFI0793781.1"/>
    </source>
</evidence>
<feature type="coiled-coil region" evidence="1">
    <location>
        <begin position="10"/>
        <end position="37"/>
    </location>
</feature>
<dbReference type="EMBL" id="JBIRPU010000008">
    <property type="protein sequence ID" value="MFI0793781.1"/>
    <property type="molecule type" value="Genomic_DNA"/>
</dbReference>
<keyword evidence="3" id="KW-1185">Reference proteome</keyword>
<dbReference type="InterPro" id="IPR036894">
    <property type="entry name" value="YbaB-like_sf"/>
</dbReference>
<organism evidence="2 3">
    <name type="scientific">Micromonospora rubida</name>
    <dbReference type="NCBI Taxonomy" id="2697657"/>
    <lineage>
        <taxon>Bacteria</taxon>
        <taxon>Bacillati</taxon>
        <taxon>Actinomycetota</taxon>
        <taxon>Actinomycetes</taxon>
        <taxon>Micromonosporales</taxon>
        <taxon>Micromonosporaceae</taxon>
        <taxon>Micromonospora</taxon>
    </lineage>
</organism>
<proteinExistence type="predicted"/>
<comment type="caution">
    <text evidence="2">The sequence shown here is derived from an EMBL/GenBank/DDBJ whole genome shotgun (WGS) entry which is preliminary data.</text>
</comment>
<dbReference type="InterPro" id="IPR004401">
    <property type="entry name" value="YbaB/EbfC"/>
</dbReference>
<name>A0ABW7SLM6_9ACTN</name>
<protein>
    <submittedName>
        <fullName evidence="2">YbaB/EbfC family nucleoid-associated protein</fullName>
    </submittedName>
</protein>
<dbReference type="Proteomes" id="UP001611075">
    <property type="component" value="Unassembled WGS sequence"/>
</dbReference>
<gene>
    <name evidence="2" type="ORF">ACH4OY_13975</name>
</gene>
<accession>A0ABW7SLM6</accession>
<dbReference type="SUPFAM" id="SSF82607">
    <property type="entry name" value="YbaB-like"/>
    <property type="match status" value="1"/>
</dbReference>
<reference evidence="2 3" key="1">
    <citation type="submission" date="2024-10" db="EMBL/GenBank/DDBJ databases">
        <title>The Natural Products Discovery Center: Release of the First 8490 Sequenced Strains for Exploring Actinobacteria Biosynthetic Diversity.</title>
        <authorList>
            <person name="Kalkreuter E."/>
            <person name="Kautsar S.A."/>
            <person name="Yang D."/>
            <person name="Bader C.D."/>
            <person name="Teijaro C.N."/>
            <person name="Fluegel L."/>
            <person name="Davis C.M."/>
            <person name="Simpson J.R."/>
            <person name="Lauterbach L."/>
            <person name="Steele A.D."/>
            <person name="Gui C."/>
            <person name="Meng S."/>
            <person name="Li G."/>
            <person name="Viehrig K."/>
            <person name="Ye F."/>
            <person name="Su P."/>
            <person name="Kiefer A.F."/>
            <person name="Nichols A."/>
            <person name="Cepeda A.J."/>
            <person name="Yan W."/>
            <person name="Fan B."/>
            <person name="Jiang Y."/>
            <person name="Adhikari A."/>
            <person name="Zheng C.-J."/>
            <person name="Schuster L."/>
            <person name="Cowan T.M."/>
            <person name="Smanski M.J."/>
            <person name="Chevrette M.G."/>
            <person name="De Carvalho L.P.S."/>
            <person name="Shen B."/>
        </authorList>
    </citation>
    <scope>NUCLEOTIDE SEQUENCE [LARGE SCALE GENOMIC DNA]</scope>
    <source>
        <strain evidence="2 3">NPDC021253</strain>
    </source>
</reference>